<name>A0AB74UJA8_9CAUD</name>
<dbReference type="InterPro" id="IPR020130">
    <property type="entry name" value="O-spanin_T7likevirus"/>
</dbReference>
<evidence type="ECO:0000313" key="1">
    <source>
        <dbReference type="EMBL" id="XHV15694.1"/>
    </source>
</evidence>
<reference evidence="1" key="1">
    <citation type="submission" date="2024-10" db="EMBL/GenBank/DDBJ databases">
        <authorList>
            <person name="Amarillas L."/>
            <person name="Estrada M."/>
            <person name="Lightbourn L."/>
            <person name="Padilla F."/>
            <person name="Leon R."/>
            <person name="Padilla J."/>
            <person name="Lopez-Avendano J."/>
        </authorList>
    </citation>
    <scope>NUCLEOTIDE SEQUENCE</scope>
</reference>
<proteinExistence type="predicted"/>
<dbReference type="Pfam" id="PF17531">
    <property type="entry name" value="O_Spanin_T7"/>
    <property type="match status" value="1"/>
</dbReference>
<accession>A0AB74UJA8</accession>
<dbReference type="PROSITE" id="PS51257">
    <property type="entry name" value="PROKAR_LIPOPROTEIN"/>
    <property type="match status" value="1"/>
</dbReference>
<dbReference type="EMBL" id="PQ306468">
    <property type="protein sequence ID" value="XHV15694.1"/>
    <property type="molecule type" value="Genomic_DNA"/>
</dbReference>
<sequence>MRRLRALLLGLLLTCVAVMSGCQSNSQMPPSVASQVTVDPSLMVEPNYEQTLLNFLSDKPKEQTAK</sequence>
<organism evidence="1">
    <name type="scientific">Salmonella phage Phylax-28</name>
    <dbReference type="NCBI Taxonomy" id="3349226"/>
    <lineage>
        <taxon>Viruses</taxon>
        <taxon>Duplodnaviria</taxon>
        <taxon>Heunggongvirae</taxon>
        <taxon>Uroviricota</taxon>
        <taxon>Caudoviricetes</taxon>
        <taxon>Autographivirales</taxon>
        <taxon>Autotranscriptaviridae</taxon>
        <taxon>Studiervirinae</taxon>
        <taxon>Ghunavirus</taxon>
    </lineage>
</organism>
<dbReference type="GO" id="GO:0019076">
    <property type="term" value="P:viral release from host cell"/>
    <property type="evidence" value="ECO:0007669"/>
    <property type="project" value="InterPro"/>
</dbReference>
<protein>
    <submittedName>
        <fullName evidence="1">Viral release protein</fullName>
    </submittedName>
</protein>